<dbReference type="AlphaFoldDB" id="A0A5C8I5D1"/>
<gene>
    <name evidence="2" type="ORF">FVP77_06740</name>
</gene>
<dbReference type="Proteomes" id="UP000321034">
    <property type="component" value="Unassembled WGS sequence"/>
</dbReference>
<name>A0A5C8I5D1_9MICO</name>
<evidence type="ECO:0000313" key="2">
    <source>
        <dbReference type="EMBL" id="TXK13115.1"/>
    </source>
</evidence>
<dbReference type="RefSeq" id="WP_147893796.1">
    <property type="nucleotide sequence ID" value="NZ_BAAANR010000001.1"/>
</dbReference>
<dbReference type="InterPro" id="IPR032710">
    <property type="entry name" value="NTF2-like_dom_sf"/>
</dbReference>
<sequence>MWVRATPIWKRTDRSWKIVHDHESVPWDPVTGQGLTTLEP</sequence>
<evidence type="ECO:0000259" key="1">
    <source>
        <dbReference type="Pfam" id="PF13474"/>
    </source>
</evidence>
<organism evidence="2 3">
    <name type="scientific">Microbacterium hatanonis</name>
    <dbReference type="NCBI Taxonomy" id="404366"/>
    <lineage>
        <taxon>Bacteria</taxon>
        <taxon>Bacillati</taxon>
        <taxon>Actinomycetota</taxon>
        <taxon>Actinomycetes</taxon>
        <taxon>Micrococcales</taxon>
        <taxon>Microbacteriaceae</taxon>
        <taxon>Microbacterium</taxon>
    </lineage>
</organism>
<dbReference type="OrthoDB" id="9812295at2"/>
<dbReference type="Gene3D" id="3.10.450.50">
    <property type="match status" value="1"/>
</dbReference>
<reference evidence="2 3" key="1">
    <citation type="submission" date="2019-08" db="EMBL/GenBank/DDBJ databases">
        <authorList>
            <person name="Dong K."/>
        </authorList>
    </citation>
    <scope>NUCLEOTIDE SEQUENCE [LARGE SCALE GENOMIC DNA]</scope>
    <source>
        <strain evidence="2 3">JCM14558</strain>
    </source>
</reference>
<comment type="caution">
    <text evidence="2">The sequence shown here is derived from an EMBL/GenBank/DDBJ whole genome shotgun (WGS) entry which is preliminary data.</text>
</comment>
<dbReference type="SUPFAM" id="SSF54427">
    <property type="entry name" value="NTF2-like"/>
    <property type="match status" value="1"/>
</dbReference>
<feature type="domain" description="SnoaL-like" evidence="1">
    <location>
        <begin position="2"/>
        <end position="26"/>
    </location>
</feature>
<proteinExistence type="predicted"/>
<evidence type="ECO:0000313" key="3">
    <source>
        <dbReference type="Proteomes" id="UP000321034"/>
    </source>
</evidence>
<protein>
    <submittedName>
        <fullName evidence="2">Nuclear transport factor 2 family protein</fullName>
    </submittedName>
</protein>
<dbReference type="EMBL" id="VRSV01000001">
    <property type="protein sequence ID" value="TXK13115.1"/>
    <property type="molecule type" value="Genomic_DNA"/>
</dbReference>
<dbReference type="InterPro" id="IPR037401">
    <property type="entry name" value="SnoaL-like"/>
</dbReference>
<dbReference type="Pfam" id="PF13474">
    <property type="entry name" value="SnoaL_3"/>
    <property type="match status" value="1"/>
</dbReference>
<accession>A0A5C8I5D1</accession>
<keyword evidence="3" id="KW-1185">Reference proteome</keyword>